<proteinExistence type="predicted"/>
<dbReference type="Gene3D" id="3.40.50.720">
    <property type="entry name" value="NAD(P)-binding Rossmann-like Domain"/>
    <property type="match status" value="1"/>
</dbReference>
<protein>
    <submittedName>
        <fullName evidence="1">Uncharacterized protein</fullName>
    </submittedName>
</protein>
<gene>
    <name evidence="1" type="ORF">DFP72DRAFT_1139849</name>
</gene>
<reference evidence="1 2" key="1">
    <citation type="submission" date="2020-07" db="EMBL/GenBank/DDBJ databases">
        <title>Comparative genomics of pyrophilous fungi reveals a link between fire events and developmental genes.</title>
        <authorList>
            <consortium name="DOE Joint Genome Institute"/>
            <person name="Steindorff A.S."/>
            <person name="Carver A."/>
            <person name="Calhoun S."/>
            <person name="Stillman K."/>
            <person name="Liu H."/>
            <person name="Lipzen A."/>
            <person name="Pangilinan J."/>
            <person name="Labutti K."/>
            <person name="Bruns T.D."/>
            <person name="Grigoriev I.V."/>
        </authorList>
    </citation>
    <scope>NUCLEOTIDE SEQUENCE [LARGE SCALE GENOMIC DNA]</scope>
    <source>
        <strain evidence="1 2">CBS 144469</strain>
    </source>
</reference>
<dbReference type="EMBL" id="JACGCI010000058">
    <property type="protein sequence ID" value="KAF6750214.1"/>
    <property type="molecule type" value="Genomic_DNA"/>
</dbReference>
<evidence type="ECO:0000313" key="2">
    <source>
        <dbReference type="Proteomes" id="UP000521943"/>
    </source>
</evidence>
<organism evidence="1 2">
    <name type="scientific">Ephemerocybe angulata</name>
    <dbReference type="NCBI Taxonomy" id="980116"/>
    <lineage>
        <taxon>Eukaryota</taxon>
        <taxon>Fungi</taxon>
        <taxon>Dikarya</taxon>
        <taxon>Basidiomycota</taxon>
        <taxon>Agaricomycotina</taxon>
        <taxon>Agaricomycetes</taxon>
        <taxon>Agaricomycetidae</taxon>
        <taxon>Agaricales</taxon>
        <taxon>Agaricineae</taxon>
        <taxon>Psathyrellaceae</taxon>
        <taxon>Ephemerocybe</taxon>
    </lineage>
</organism>
<accession>A0A8H6M1V8</accession>
<dbReference type="AlphaFoldDB" id="A0A8H6M1V8"/>
<comment type="caution">
    <text evidence="1">The sequence shown here is derived from an EMBL/GenBank/DDBJ whole genome shotgun (WGS) entry which is preliminary data.</text>
</comment>
<sequence>METEEAGGETIVMSQGVFVFQEWLDIVNKVGVEYYPERTFPKGYPEITEGGLEYKFEYNTAKERKILGLTYRSKEESTRDTLKWAAERKL</sequence>
<keyword evidence="2" id="KW-1185">Reference proteome</keyword>
<name>A0A8H6M1V8_9AGAR</name>
<dbReference type="Proteomes" id="UP000521943">
    <property type="component" value="Unassembled WGS sequence"/>
</dbReference>
<evidence type="ECO:0000313" key="1">
    <source>
        <dbReference type="EMBL" id="KAF6750214.1"/>
    </source>
</evidence>
<dbReference type="OrthoDB" id="2735536at2759"/>